<dbReference type="AlphaFoldDB" id="A0A8C6TEF9"/>
<dbReference type="InterPro" id="IPR003599">
    <property type="entry name" value="Ig_sub"/>
</dbReference>
<dbReference type="Proteomes" id="UP000694523">
    <property type="component" value="Unplaced"/>
</dbReference>
<dbReference type="GO" id="GO:0004888">
    <property type="term" value="F:transmembrane signaling receptor activity"/>
    <property type="evidence" value="ECO:0007669"/>
    <property type="project" value="TreeGrafter"/>
</dbReference>
<evidence type="ECO:0000256" key="1">
    <source>
        <dbReference type="ARBA" id="ARBA00022729"/>
    </source>
</evidence>
<evidence type="ECO:0000259" key="3">
    <source>
        <dbReference type="PROSITE" id="PS50835"/>
    </source>
</evidence>
<accession>A0A8C6TEF9</accession>
<name>A0A8C6TEF9_9GOBI</name>
<evidence type="ECO:0000313" key="5">
    <source>
        <dbReference type="Proteomes" id="UP000694523"/>
    </source>
</evidence>
<dbReference type="PANTHER" id="PTHR11481:SF64">
    <property type="entry name" value="FC RECEPTOR-LIKE PROTEIN 4"/>
    <property type="match status" value="1"/>
</dbReference>
<dbReference type="GO" id="GO:0006955">
    <property type="term" value="P:immune response"/>
    <property type="evidence" value="ECO:0007669"/>
    <property type="project" value="TreeGrafter"/>
</dbReference>
<dbReference type="SUPFAM" id="SSF48726">
    <property type="entry name" value="Immunoglobulin"/>
    <property type="match status" value="2"/>
</dbReference>
<keyword evidence="5" id="KW-1185">Reference proteome</keyword>
<sequence>MAFKVTSLQLKVSILQCISSYLDILVQFFQYETVSLSCGDQTEDPQWTILRNTSKHKNQRNLNQNKSSWFFNGNIYYRDSGVYWCQSEEGECGAAVNITVTGGYVILESPVLPVTEGERVTLRCITNPNEPALEGTFDFFEDSLWIGNSSSGNLTLSNVSVLDSGLYMCRYAEQLSKCFVGKACDPLLELCLHEVFLCTRAAHS</sequence>
<dbReference type="Pfam" id="PF13895">
    <property type="entry name" value="Ig_2"/>
    <property type="match status" value="1"/>
</dbReference>
<keyword evidence="1" id="KW-0732">Signal</keyword>
<proteinExistence type="predicted"/>
<dbReference type="Ensembl" id="ENSNMLT00000021665.1">
    <property type="protein sequence ID" value="ENSNMLP00000019285.1"/>
    <property type="gene ID" value="ENSNMLG00000012634.1"/>
</dbReference>
<dbReference type="PROSITE" id="PS50835">
    <property type="entry name" value="IG_LIKE"/>
    <property type="match status" value="1"/>
</dbReference>
<dbReference type="InterPro" id="IPR050488">
    <property type="entry name" value="Ig_Fc_receptor"/>
</dbReference>
<reference evidence="4" key="2">
    <citation type="submission" date="2025-09" db="UniProtKB">
        <authorList>
            <consortium name="Ensembl"/>
        </authorList>
    </citation>
    <scope>IDENTIFICATION</scope>
</reference>
<keyword evidence="2" id="KW-1015">Disulfide bond</keyword>
<protein>
    <recommendedName>
        <fullName evidence="3">Ig-like domain-containing protein</fullName>
    </recommendedName>
</protein>
<dbReference type="Gene3D" id="2.60.40.10">
    <property type="entry name" value="Immunoglobulins"/>
    <property type="match status" value="2"/>
</dbReference>
<dbReference type="SMART" id="SM00409">
    <property type="entry name" value="IG"/>
    <property type="match status" value="2"/>
</dbReference>
<organism evidence="4 5">
    <name type="scientific">Neogobius melanostomus</name>
    <name type="common">round goby</name>
    <dbReference type="NCBI Taxonomy" id="47308"/>
    <lineage>
        <taxon>Eukaryota</taxon>
        <taxon>Metazoa</taxon>
        <taxon>Chordata</taxon>
        <taxon>Craniata</taxon>
        <taxon>Vertebrata</taxon>
        <taxon>Euteleostomi</taxon>
        <taxon>Actinopterygii</taxon>
        <taxon>Neopterygii</taxon>
        <taxon>Teleostei</taxon>
        <taxon>Neoteleostei</taxon>
        <taxon>Acanthomorphata</taxon>
        <taxon>Gobiaria</taxon>
        <taxon>Gobiiformes</taxon>
        <taxon>Gobioidei</taxon>
        <taxon>Gobiidae</taxon>
        <taxon>Benthophilinae</taxon>
        <taxon>Neogobiini</taxon>
        <taxon>Neogobius</taxon>
    </lineage>
</organism>
<evidence type="ECO:0000313" key="4">
    <source>
        <dbReference type="Ensembl" id="ENSNMLP00000019285.1"/>
    </source>
</evidence>
<reference evidence="4" key="1">
    <citation type="submission" date="2025-08" db="UniProtKB">
        <authorList>
            <consortium name="Ensembl"/>
        </authorList>
    </citation>
    <scope>IDENTIFICATION</scope>
</reference>
<dbReference type="PANTHER" id="PTHR11481">
    <property type="entry name" value="IMMUNOGLOBULIN FC RECEPTOR"/>
    <property type="match status" value="1"/>
</dbReference>
<dbReference type="InterPro" id="IPR007110">
    <property type="entry name" value="Ig-like_dom"/>
</dbReference>
<dbReference type="InterPro" id="IPR036179">
    <property type="entry name" value="Ig-like_dom_sf"/>
</dbReference>
<dbReference type="InterPro" id="IPR013783">
    <property type="entry name" value="Ig-like_fold"/>
</dbReference>
<dbReference type="GO" id="GO:0007166">
    <property type="term" value="P:cell surface receptor signaling pathway"/>
    <property type="evidence" value="ECO:0007669"/>
    <property type="project" value="TreeGrafter"/>
</dbReference>
<dbReference type="GO" id="GO:0009897">
    <property type="term" value="C:external side of plasma membrane"/>
    <property type="evidence" value="ECO:0007669"/>
    <property type="project" value="TreeGrafter"/>
</dbReference>
<feature type="domain" description="Ig-like" evidence="3">
    <location>
        <begin position="114"/>
        <end position="170"/>
    </location>
</feature>
<evidence type="ECO:0000256" key="2">
    <source>
        <dbReference type="ARBA" id="ARBA00023157"/>
    </source>
</evidence>